<dbReference type="InterPro" id="IPR011990">
    <property type="entry name" value="TPR-like_helical_dom_sf"/>
</dbReference>
<name>A0A2N5CMN4_9CAUL</name>
<dbReference type="Gene3D" id="1.25.40.10">
    <property type="entry name" value="Tetratricopeptide repeat domain"/>
    <property type="match status" value="1"/>
</dbReference>
<dbReference type="SMART" id="SM00671">
    <property type="entry name" value="SEL1"/>
    <property type="match status" value="2"/>
</dbReference>
<dbReference type="InterPro" id="IPR006597">
    <property type="entry name" value="Sel1-like"/>
</dbReference>
<organism evidence="3 4">
    <name type="scientific">Caulobacter flavus</name>
    <dbReference type="NCBI Taxonomy" id="1679497"/>
    <lineage>
        <taxon>Bacteria</taxon>
        <taxon>Pseudomonadati</taxon>
        <taxon>Pseudomonadota</taxon>
        <taxon>Alphaproteobacteria</taxon>
        <taxon>Caulobacterales</taxon>
        <taxon>Caulobacteraceae</taxon>
        <taxon>Caulobacter</taxon>
    </lineage>
</organism>
<evidence type="ECO:0000313" key="2">
    <source>
        <dbReference type="EMBL" id="AYV47093.1"/>
    </source>
</evidence>
<dbReference type="AlphaFoldDB" id="A0A2N5CMN4"/>
<dbReference type="OrthoDB" id="5321503at2"/>
<reference evidence="3 4" key="1">
    <citation type="submission" date="2017-12" db="EMBL/GenBank/DDBJ databases">
        <title>The genome sequence of Caulobacter flavus CGMCC1 15093.</title>
        <authorList>
            <person name="Gao J."/>
            <person name="Mao X."/>
            <person name="Sun J."/>
        </authorList>
    </citation>
    <scope>NUCLEOTIDE SEQUENCE [LARGE SCALE GENOMIC DNA]</scope>
    <source>
        <strain evidence="3 4">CGMCC1 15093</strain>
    </source>
</reference>
<evidence type="ECO:0000313" key="4">
    <source>
        <dbReference type="Proteomes" id="UP000234483"/>
    </source>
</evidence>
<dbReference type="RefSeq" id="WP_101715157.1">
    <property type="nucleotide sequence ID" value="NZ_CP026100.1"/>
</dbReference>
<protein>
    <submittedName>
        <fullName evidence="3">Sel1 repeat family protein</fullName>
    </submittedName>
</protein>
<keyword evidence="5" id="KW-1185">Reference proteome</keyword>
<sequence length="531" mass="58554">MHKAGDAVALLRRLRRAGVHLLENRRRVIRRIPLGAVAAVAVLPLFGCDFSAPQLFAKRASACPRPQAAQGASGQFNQQQIEIRNLRQGGFRGDFFAQLELARRYEAQRSSDKNLDDPVEAAAWYAMALANPSGYAPIAAYEPRGKPGKAVSRFDDCRAYERHAAYGALDRQLSRMSTEEREQVRNRVIYILSTQGADGYRTLARMHDGYFGPYGEPSDNLQAVEAYGDRRHVGAPAALDLFRRNDIDAYLYNYLAVQTGDVSAYVMLKDFERSSPQRASYGGFVEGKAKRWIPPYEFYPPDSPDSGVPHSDESDPAGEAKEAALARLHELPFVHVGEALSYLRIIPAPLLDERLLSLNDAQTFQASIGRPTTGRLTPIEKVRAVQYAAVNGSSKAQLVLAVMYSEGVGVPRDYARAYHWYEEAERQGSPEAKYAMSTFFSLGLQGVADQDRAKAVVYQLDSALAGFKPSAWRLQQLLAQVSRPPRGPGERPQPYAARAYVAPANAGPADAIPVNAARSDAARADAERDYR</sequence>
<evidence type="ECO:0000313" key="5">
    <source>
        <dbReference type="Proteomes" id="UP000281192"/>
    </source>
</evidence>
<proteinExistence type="predicted"/>
<dbReference type="KEGG" id="cfh:C1707_12940"/>
<feature type="region of interest" description="Disordered" evidence="1">
    <location>
        <begin position="507"/>
        <end position="531"/>
    </location>
</feature>
<feature type="compositionally biased region" description="Basic and acidic residues" evidence="1">
    <location>
        <begin position="520"/>
        <end position="531"/>
    </location>
</feature>
<feature type="compositionally biased region" description="Low complexity" evidence="1">
    <location>
        <begin position="507"/>
        <end position="519"/>
    </location>
</feature>
<dbReference type="EMBL" id="CP026100">
    <property type="protein sequence ID" value="AYV47093.1"/>
    <property type="molecule type" value="Genomic_DNA"/>
</dbReference>
<reference evidence="2 5" key="2">
    <citation type="submission" date="2018-01" db="EMBL/GenBank/DDBJ databases">
        <title>Complete genome sequence of Caulobacter flavus RHGG3.</title>
        <authorList>
            <person name="Yang E."/>
        </authorList>
    </citation>
    <scope>NUCLEOTIDE SEQUENCE [LARGE SCALE GENOMIC DNA]</scope>
    <source>
        <strain evidence="2 5">RHGG3</strain>
    </source>
</reference>
<dbReference type="SUPFAM" id="SSF81901">
    <property type="entry name" value="HCP-like"/>
    <property type="match status" value="1"/>
</dbReference>
<dbReference type="EMBL" id="PJRQ01000045">
    <property type="protein sequence ID" value="PLR07389.1"/>
    <property type="molecule type" value="Genomic_DNA"/>
</dbReference>
<dbReference type="Pfam" id="PF08238">
    <property type="entry name" value="Sel1"/>
    <property type="match status" value="3"/>
</dbReference>
<accession>A0A2N5CMN4</accession>
<dbReference type="Proteomes" id="UP000281192">
    <property type="component" value="Chromosome"/>
</dbReference>
<gene>
    <name evidence="2" type="ORF">C1707_12940</name>
    <name evidence="3" type="ORF">CFHF_22410</name>
</gene>
<evidence type="ECO:0000313" key="3">
    <source>
        <dbReference type="EMBL" id="PLR07389.1"/>
    </source>
</evidence>
<dbReference type="Proteomes" id="UP000234483">
    <property type="component" value="Unassembled WGS sequence"/>
</dbReference>
<evidence type="ECO:0000256" key="1">
    <source>
        <dbReference type="SAM" id="MobiDB-lite"/>
    </source>
</evidence>